<dbReference type="EC" id="5.4.99.5" evidence="1"/>
<comment type="caution">
    <text evidence="4">The sequence shown here is derived from an EMBL/GenBank/DDBJ whole genome shotgun (WGS) entry which is preliminary data.</text>
</comment>
<dbReference type="InterPro" id="IPR036979">
    <property type="entry name" value="CM_dom_sf"/>
</dbReference>
<evidence type="ECO:0000313" key="4">
    <source>
        <dbReference type="EMBL" id="MCP1727185.1"/>
    </source>
</evidence>
<dbReference type="Proteomes" id="UP001523550">
    <property type="component" value="Unassembled WGS sequence"/>
</dbReference>
<evidence type="ECO:0000259" key="3">
    <source>
        <dbReference type="PROSITE" id="PS51168"/>
    </source>
</evidence>
<protein>
    <recommendedName>
        <fullName evidence="1">chorismate mutase</fullName>
        <ecNumber evidence="1">5.4.99.5</ecNumber>
    </recommendedName>
</protein>
<reference evidence="4 5" key="1">
    <citation type="submission" date="2022-03" db="EMBL/GenBank/DDBJ databases">
        <title>Genomic Encyclopedia of Type Strains, Phase III (KMG-III): the genomes of soil and plant-associated and newly described type strains.</title>
        <authorList>
            <person name="Whitman W."/>
        </authorList>
    </citation>
    <scope>NUCLEOTIDE SEQUENCE [LARGE SCALE GENOMIC DNA]</scope>
    <source>
        <strain evidence="4 5">BSker1</strain>
    </source>
</reference>
<evidence type="ECO:0000313" key="5">
    <source>
        <dbReference type="Proteomes" id="UP001523550"/>
    </source>
</evidence>
<name>A0ABT1G7B1_9GAMM</name>
<proteinExistence type="predicted"/>
<dbReference type="PANTHER" id="PTHR38041:SF1">
    <property type="entry name" value="CHORISMATE MUTASE"/>
    <property type="match status" value="1"/>
</dbReference>
<gene>
    <name evidence="4" type="ORF">J2T60_001150</name>
</gene>
<dbReference type="InterPro" id="IPR002701">
    <property type="entry name" value="CM_II_prokaryot"/>
</dbReference>
<dbReference type="PANTHER" id="PTHR38041">
    <property type="entry name" value="CHORISMATE MUTASE"/>
    <property type="match status" value="1"/>
</dbReference>
<dbReference type="InterPro" id="IPR051331">
    <property type="entry name" value="Chorismate_mutase-related"/>
</dbReference>
<dbReference type="InterPro" id="IPR036263">
    <property type="entry name" value="Chorismate_II_sf"/>
</dbReference>
<dbReference type="RefSeq" id="WP_253446684.1">
    <property type="nucleotide sequence ID" value="NZ_JALJYF010000001.1"/>
</dbReference>
<dbReference type="Gene3D" id="1.20.59.10">
    <property type="entry name" value="Chorismate mutase"/>
    <property type="match status" value="1"/>
</dbReference>
<dbReference type="EMBL" id="JALJYF010000001">
    <property type="protein sequence ID" value="MCP1727185.1"/>
    <property type="molecule type" value="Genomic_DNA"/>
</dbReference>
<evidence type="ECO:0000256" key="1">
    <source>
        <dbReference type="ARBA" id="ARBA00012404"/>
    </source>
</evidence>
<dbReference type="Pfam" id="PF01817">
    <property type="entry name" value="CM_2"/>
    <property type="match status" value="1"/>
</dbReference>
<evidence type="ECO:0000256" key="2">
    <source>
        <dbReference type="ARBA" id="ARBA00023235"/>
    </source>
</evidence>
<dbReference type="SUPFAM" id="SSF48600">
    <property type="entry name" value="Chorismate mutase II"/>
    <property type="match status" value="1"/>
</dbReference>
<accession>A0ABT1G7B1</accession>
<organism evidence="4 5">
    <name type="scientific">Natronospira proteinivora</name>
    <dbReference type="NCBI Taxonomy" id="1807133"/>
    <lineage>
        <taxon>Bacteria</taxon>
        <taxon>Pseudomonadati</taxon>
        <taxon>Pseudomonadota</taxon>
        <taxon>Gammaproteobacteria</taxon>
        <taxon>Natronospirales</taxon>
        <taxon>Natronospiraceae</taxon>
        <taxon>Natronospira</taxon>
    </lineage>
</organism>
<dbReference type="PROSITE" id="PS51168">
    <property type="entry name" value="CHORISMATE_MUT_2"/>
    <property type="match status" value="1"/>
</dbReference>
<sequence>MRELDIKQLRDTVDELDAQLVQLLAQRMQGVEQIQSLKRLSGQACREAEREADIIRRIHSTGRRQGLDPDWLESLFRKLFEFSERFAREEVTP</sequence>
<keyword evidence="2" id="KW-0413">Isomerase</keyword>
<dbReference type="SMART" id="SM00830">
    <property type="entry name" value="CM_2"/>
    <property type="match status" value="1"/>
</dbReference>
<keyword evidence="5" id="KW-1185">Reference proteome</keyword>
<feature type="domain" description="Chorismate mutase" evidence="3">
    <location>
        <begin position="1"/>
        <end position="91"/>
    </location>
</feature>